<dbReference type="STRING" id="1115515.EV102420_08_00500"/>
<comment type="caution">
    <text evidence="2">The sequence shown here is derived from an EMBL/GenBank/DDBJ whole genome shotgun (WGS) entry which is preliminary data.</text>
</comment>
<evidence type="ECO:0000313" key="3">
    <source>
        <dbReference type="Proteomes" id="UP000029462"/>
    </source>
</evidence>
<dbReference type="RefSeq" id="WP_042390051.1">
    <property type="nucleotide sequence ID" value="NZ_BBMZ01000008.1"/>
</dbReference>
<proteinExistence type="inferred from homology"/>
<evidence type="ECO:0000313" key="2">
    <source>
        <dbReference type="EMBL" id="GAL57587.1"/>
    </source>
</evidence>
<organism evidence="2 3">
    <name type="scientific">Pseudescherichia vulneris NBRC 102420</name>
    <dbReference type="NCBI Taxonomy" id="1115515"/>
    <lineage>
        <taxon>Bacteria</taxon>
        <taxon>Pseudomonadati</taxon>
        <taxon>Pseudomonadota</taxon>
        <taxon>Gammaproteobacteria</taxon>
        <taxon>Enterobacterales</taxon>
        <taxon>Enterobacteriaceae</taxon>
        <taxon>Pseudescherichia</taxon>
    </lineage>
</organism>
<dbReference type="AlphaFoldDB" id="A0A090VR47"/>
<keyword evidence="3" id="KW-1185">Reference proteome</keyword>
<dbReference type="FunFam" id="3.40.50.720:FF:000084">
    <property type="entry name" value="Short-chain dehydrogenase reductase"/>
    <property type="match status" value="1"/>
</dbReference>
<dbReference type="GO" id="GO:0030497">
    <property type="term" value="P:fatty acid elongation"/>
    <property type="evidence" value="ECO:0007669"/>
    <property type="project" value="TreeGrafter"/>
</dbReference>
<dbReference type="EMBL" id="BBMZ01000008">
    <property type="protein sequence ID" value="GAL57587.1"/>
    <property type="molecule type" value="Genomic_DNA"/>
</dbReference>
<evidence type="ECO:0000256" key="1">
    <source>
        <dbReference type="ARBA" id="ARBA00006484"/>
    </source>
</evidence>
<dbReference type="OrthoDB" id="9806974at2"/>
<dbReference type="Proteomes" id="UP000029462">
    <property type="component" value="Unassembled WGS sequence"/>
</dbReference>
<dbReference type="GO" id="GO:0016616">
    <property type="term" value="F:oxidoreductase activity, acting on the CH-OH group of donors, NAD or NADP as acceptor"/>
    <property type="evidence" value="ECO:0007669"/>
    <property type="project" value="TreeGrafter"/>
</dbReference>
<dbReference type="Pfam" id="PF13561">
    <property type="entry name" value="adh_short_C2"/>
    <property type="match status" value="1"/>
</dbReference>
<protein>
    <submittedName>
        <fullName evidence="2">Putative oxidoreductase</fullName>
    </submittedName>
</protein>
<dbReference type="InterPro" id="IPR036291">
    <property type="entry name" value="NAD(P)-bd_dom_sf"/>
</dbReference>
<dbReference type="PRINTS" id="PR00080">
    <property type="entry name" value="SDRFAMILY"/>
</dbReference>
<comment type="similarity">
    <text evidence="1">Belongs to the short-chain dehydrogenases/reductases (SDR) family.</text>
</comment>
<accession>A0A090VR47</accession>
<gene>
    <name evidence="2" type="ORF">EV102420_08_00500</name>
</gene>
<dbReference type="PANTHER" id="PTHR42760">
    <property type="entry name" value="SHORT-CHAIN DEHYDROGENASES/REDUCTASES FAMILY MEMBER"/>
    <property type="match status" value="1"/>
</dbReference>
<dbReference type="InterPro" id="IPR002347">
    <property type="entry name" value="SDR_fam"/>
</dbReference>
<name>A0A090VR47_PSEVU</name>
<dbReference type="SUPFAM" id="SSF51735">
    <property type="entry name" value="NAD(P)-binding Rossmann-fold domains"/>
    <property type="match status" value="1"/>
</dbReference>
<dbReference type="InterPro" id="IPR020904">
    <property type="entry name" value="Sc_DH/Rdtase_CS"/>
</dbReference>
<dbReference type="Gene3D" id="3.40.50.720">
    <property type="entry name" value="NAD(P)-binding Rossmann-like Domain"/>
    <property type="match status" value="1"/>
</dbReference>
<dbReference type="PROSITE" id="PS00061">
    <property type="entry name" value="ADH_SHORT"/>
    <property type="match status" value="1"/>
</dbReference>
<dbReference type="PRINTS" id="PR00081">
    <property type="entry name" value="GDHRDH"/>
</dbReference>
<dbReference type="eggNOG" id="COG1028">
    <property type="taxonomic scope" value="Bacteria"/>
</dbReference>
<reference evidence="2 3" key="1">
    <citation type="submission" date="2014-09" db="EMBL/GenBank/DDBJ databases">
        <title>Whole genome shotgun sequence of Escherichia vulneris NBRC 102420.</title>
        <authorList>
            <person name="Yoshida Y."/>
            <person name="Hosoyama A."/>
            <person name="Tsuchikane K."/>
            <person name="Ohji S."/>
            <person name="Ichikawa N."/>
            <person name="Kimura A."/>
            <person name="Yamazoe A."/>
            <person name="Ezaki T."/>
            <person name="Fujita N."/>
        </authorList>
    </citation>
    <scope>NUCLEOTIDE SEQUENCE [LARGE SCALE GENOMIC DNA]</scope>
    <source>
        <strain evidence="2 3">NBRC 102420</strain>
    </source>
</reference>
<sequence>MSHSQRPVALVTGSTRGIGKSCALALAQQGFNVAINGRDSEEGRVRQQSMVTELQQFDIEALAVPGDVADLALQQQMLDRVMAKWGRLDCVVNNAGTAAKQRGDLLEVTAENYDYCQDVNTRAMFFFCQHAARIMLQQGEVNAHHRSIINITSCSAYSLSLSRGEYCVSKAAASMVTQLFALRLAEEGIGVYEIRPGIIETDMTSAVKPKYDQLISGGLVPMKRWGQPKDIATTVNALACGQLPFTVGQIIDIDGGLTKSHF</sequence>
<dbReference type="PANTHER" id="PTHR42760:SF123">
    <property type="entry name" value="OXIDOREDUCTASE"/>
    <property type="match status" value="1"/>
</dbReference>
<dbReference type="NCBIfam" id="NF009386">
    <property type="entry name" value="PRK12745.1"/>
    <property type="match status" value="1"/>
</dbReference>